<dbReference type="EC" id="2.1.1.-" evidence="3"/>
<evidence type="ECO:0000259" key="4">
    <source>
        <dbReference type="SMART" id="SM00470"/>
    </source>
</evidence>
<dbReference type="PIRSF" id="PIRSF036758">
    <property type="entry name" value="Aden_M_ParB"/>
    <property type="match status" value="1"/>
</dbReference>
<evidence type="ECO:0000313" key="5">
    <source>
        <dbReference type="EMBL" id="RCG27191.1"/>
    </source>
</evidence>
<reference evidence="5 6" key="1">
    <citation type="submission" date="2018-06" db="EMBL/GenBank/DDBJ databases">
        <title>Sphaerisporangium craniellae sp. nov., isolated from a marine sponge in the South China Sea.</title>
        <authorList>
            <person name="Li L."/>
        </authorList>
    </citation>
    <scope>NUCLEOTIDE SEQUENCE [LARGE SCALE GENOMIC DNA]</scope>
    <source>
        <strain evidence="5 6">CCTCC AA 208026</strain>
    </source>
</reference>
<sequence length="423" mass="46022">MTQDTRRDVTRHNVPETLHHLLVPLDQLRHFPGNARTHDDDMLRDSLERNGQYRPVVVNRRTGEILAGNGTVGAARDLGWTHIAVTYVDVDESKARRIVLIDNRANDVAGYDLAALAELLKQAQPDLSGTGYDQGYFDGLIASLYVPEQRTDPDDAPPLPEVPRSAEGDVWLLGPHRLVCGDSTRLEVVESVMGGQLADCMWTDPPYGVEYVGKTKDALTIRNDGAQGLPALLAGAFAGASAALRPGSPVYVAHPDVFRGVFEAAMLAAGWKVRQNLIWAKDQMVLGRADYHYQHEPILYGFTAGGKGRLGRGGEGWYGDNAQTTVFEVAKPQRNADHPTMKPTGLIVRCLQNSCRPGGRVFEPFGGSGSTLVAAHLTGRAAHVVELDPRYVDVICRRWQDLTGVVPVLEASGEAVDFAGFLS</sequence>
<dbReference type="GO" id="GO:0008170">
    <property type="term" value="F:N-methyltransferase activity"/>
    <property type="evidence" value="ECO:0007669"/>
    <property type="project" value="InterPro"/>
</dbReference>
<organism evidence="5 6">
    <name type="scientific">Sphaerisporangium album</name>
    <dbReference type="NCBI Taxonomy" id="509200"/>
    <lineage>
        <taxon>Bacteria</taxon>
        <taxon>Bacillati</taxon>
        <taxon>Actinomycetota</taxon>
        <taxon>Actinomycetes</taxon>
        <taxon>Streptosporangiales</taxon>
        <taxon>Streptosporangiaceae</taxon>
        <taxon>Sphaerisporangium</taxon>
    </lineage>
</organism>
<dbReference type="InterPro" id="IPR003115">
    <property type="entry name" value="ParB_N"/>
</dbReference>
<accession>A0A367FAA0</accession>
<dbReference type="GO" id="GO:0032259">
    <property type="term" value="P:methylation"/>
    <property type="evidence" value="ECO:0007669"/>
    <property type="project" value="UniProtKB-KW"/>
</dbReference>
<comment type="similarity">
    <text evidence="3">Belongs to the N(4)/N(6)-methyltransferase family.</text>
</comment>
<keyword evidence="1 5" id="KW-0489">Methyltransferase</keyword>
<dbReference type="InterPro" id="IPR036086">
    <property type="entry name" value="ParB/Sulfiredoxin_sf"/>
</dbReference>
<keyword evidence="2" id="KW-0808">Transferase</keyword>
<dbReference type="Gene3D" id="3.90.1530.10">
    <property type="entry name" value="Conserved hypothetical protein from pyrococcus furiosus pfu- 392566-001, ParB domain"/>
    <property type="match status" value="1"/>
</dbReference>
<dbReference type="Pfam" id="PF01555">
    <property type="entry name" value="N6_N4_Mtase"/>
    <property type="match status" value="1"/>
</dbReference>
<evidence type="ECO:0000256" key="3">
    <source>
        <dbReference type="RuleBase" id="RU362026"/>
    </source>
</evidence>
<proteinExistence type="inferred from homology"/>
<dbReference type="SUPFAM" id="SSF110849">
    <property type="entry name" value="ParB/Sulfiredoxin"/>
    <property type="match status" value="1"/>
</dbReference>
<dbReference type="InterPro" id="IPR015840">
    <property type="entry name" value="DNA_MeTrfase_ParB"/>
</dbReference>
<protein>
    <recommendedName>
        <fullName evidence="3">Methyltransferase</fullName>
        <ecNumber evidence="3">2.1.1.-</ecNumber>
    </recommendedName>
</protein>
<dbReference type="InterPro" id="IPR001091">
    <property type="entry name" value="RM_Methyltransferase"/>
</dbReference>
<dbReference type="AlphaFoldDB" id="A0A367FAA0"/>
<dbReference type="RefSeq" id="WP_114031530.1">
    <property type="nucleotide sequence ID" value="NZ_QOIL01000016.1"/>
</dbReference>
<evidence type="ECO:0000256" key="1">
    <source>
        <dbReference type="ARBA" id="ARBA00022603"/>
    </source>
</evidence>
<evidence type="ECO:0000313" key="6">
    <source>
        <dbReference type="Proteomes" id="UP000253094"/>
    </source>
</evidence>
<gene>
    <name evidence="5" type="ORF">DQ384_26080</name>
</gene>
<dbReference type="Gene3D" id="3.40.50.150">
    <property type="entry name" value="Vaccinia Virus protein VP39"/>
    <property type="match status" value="1"/>
</dbReference>
<dbReference type="Proteomes" id="UP000253094">
    <property type="component" value="Unassembled WGS sequence"/>
</dbReference>
<dbReference type="PRINTS" id="PR00508">
    <property type="entry name" value="S21N4MTFRASE"/>
</dbReference>
<feature type="domain" description="ParB-like N-terminal" evidence="4">
    <location>
        <begin position="21"/>
        <end position="104"/>
    </location>
</feature>
<dbReference type="OrthoDB" id="9773060at2"/>
<name>A0A367FAA0_9ACTN</name>
<comment type="caution">
    <text evidence="5">The sequence shown here is derived from an EMBL/GenBank/DDBJ whole genome shotgun (WGS) entry which is preliminary data.</text>
</comment>
<dbReference type="EMBL" id="QOIL01000016">
    <property type="protein sequence ID" value="RCG27191.1"/>
    <property type="molecule type" value="Genomic_DNA"/>
</dbReference>
<dbReference type="InterPro" id="IPR002941">
    <property type="entry name" value="DNA_methylase_N4/N6"/>
</dbReference>
<evidence type="ECO:0000256" key="2">
    <source>
        <dbReference type="ARBA" id="ARBA00022679"/>
    </source>
</evidence>
<dbReference type="InterPro" id="IPR029063">
    <property type="entry name" value="SAM-dependent_MTases_sf"/>
</dbReference>
<dbReference type="SUPFAM" id="SSF53335">
    <property type="entry name" value="S-adenosyl-L-methionine-dependent methyltransferases"/>
    <property type="match status" value="1"/>
</dbReference>
<dbReference type="GO" id="GO:0003677">
    <property type="term" value="F:DNA binding"/>
    <property type="evidence" value="ECO:0007669"/>
    <property type="project" value="InterPro"/>
</dbReference>
<dbReference type="SMART" id="SM00470">
    <property type="entry name" value="ParB"/>
    <property type="match status" value="1"/>
</dbReference>
<keyword evidence="6" id="KW-1185">Reference proteome</keyword>